<proteinExistence type="predicted"/>
<comment type="caution">
    <text evidence="1">The sequence shown here is derived from an EMBL/GenBank/DDBJ whole genome shotgun (WGS) entry which is preliminary data.</text>
</comment>
<dbReference type="OrthoDB" id="3854751at2"/>
<reference evidence="1 2" key="1">
    <citation type="journal article" date="2016" name="Front. Microbiol.">
        <title>Comparative Genomics Analysis of Streptomyces Species Reveals Their Adaptation to the Marine Environment and Their Diversity at the Genomic Level.</title>
        <authorList>
            <person name="Tian X."/>
            <person name="Zhang Z."/>
            <person name="Yang T."/>
            <person name="Chen M."/>
            <person name="Li J."/>
            <person name="Chen F."/>
            <person name="Yang J."/>
            <person name="Li W."/>
            <person name="Zhang B."/>
            <person name="Zhang Z."/>
            <person name="Wu J."/>
            <person name="Zhang C."/>
            <person name="Long L."/>
            <person name="Xiao J."/>
        </authorList>
    </citation>
    <scope>NUCLEOTIDE SEQUENCE [LARGE SCALE GENOMIC DNA]</scope>
    <source>
        <strain evidence="1 2">SCSIO 02100</strain>
    </source>
</reference>
<organism evidence="1 2">
    <name type="scientific">Streptomyces oceani</name>
    <dbReference type="NCBI Taxonomy" id="1075402"/>
    <lineage>
        <taxon>Bacteria</taxon>
        <taxon>Bacillati</taxon>
        <taxon>Actinomycetota</taxon>
        <taxon>Actinomycetes</taxon>
        <taxon>Kitasatosporales</taxon>
        <taxon>Streptomycetaceae</taxon>
        <taxon>Streptomyces</taxon>
    </lineage>
</organism>
<protein>
    <submittedName>
        <fullName evidence="1">Uncharacterized protein</fullName>
    </submittedName>
</protein>
<sequence>MERDGQLELYDLVAARLKDAHARVRTLQVPEGVRVALTRKLLVITAASKHDLADAHRRLEALMADIDAGRFPAERDRRGTDNTDNSA</sequence>
<dbReference type="Proteomes" id="UP000176101">
    <property type="component" value="Unassembled WGS sequence"/>
</dbReference>
<gene>
    <name evidence="1" type="ORF">AN216_25250</name>
</gene>
<dbReference type="RefSeq" id="WP_070199022.1">
    <property type="nucleotide sequence ID" value="NZ_LJGU01000158.1"/>
</dbReference>
<name>A0A1E7JRL8_9ACTN</name>
<keyword evidence="2" id="KW-1185">Reference proteome</keyword>
<dbReference type="EMBL" id="LJGU01000158">
    <property type="protein sequence ID" value="OEU91437.1"/>
    <property type="molecule type" value="Genomic_DNA"/>
</dbReference>
<evidence type="ECO:0000313" key="2">
    <source>
        <dbReference type="Proteomes" id="UP000176101"/>
    </source>
</evidence>
<dbReference type="STRING" id="1075402.AN216_25250"/>
<dbReference type="PATRIC" id="fig|1075402.3.peg.5542"/>
<evidence type="ECO:0000313" key="1">
    <source>
        <dbReference type="EMBL" id="OEU91437.1"/>
    </source>
</evidence>
<dbReference type="AlphaFoldDB" id="A0A1E7JRL8"/>
<accession>A0A1E7JRL8</accession>